<feature type="region of interest" description="Disordered" evidence="1">
    <location>
        <begin position="73"/>
        <end position="96"/>
    </location>
</feature>
<evidence type="ECO:0000313" key="2">
    <source>
        <dbReference type="Proteomes" id="UP000001819"/>
    </source>
</evidence>
<dbReference type="Proteomes" id="UP000001819">
    <property type="component" value="Chromosome 4"/>
</dbReference>
<proteinExistence type="predicted"/>
<dbReference type="KEGG" id="dpo:117184043"/>
<organism evidence="2 3">
    <name type="scientific">Drosophila pseudoobscura pseudoobscura</name>
    <name type="common">Fruit fly</name>
    <dbReference type="NCBI Taxonomy" id="46245"/>
    <lineage>
        <taxon>Eukaryota</taxon>
        <taxon>Metazoa</taxon>
        <taxon>Ecdysozoa</taxon>
        <taxon>Arthropoda</taxon>
        <taxon>Hexapoda</taxon>
        <taxon>Insecta</taxon>
        <taxon>Pterygota</taxon>
        <taxon>Neoptera</taxon>
        <taxon>Endopterygota</taxon>
        <taxon>Diptera</taxon>
        <taxon>Brachycera</taxon>
        <taxon>Muscomorpha</taxon>
        <taxon>Ephydroidea</taxon>
        <taxon>Drosophilidae</taxon>
        <taxon>Drosophila</taxon>
        <taxon>Sophophora</taxon>
    </lineage>
</organism>
<feature type="compositionally biased region" description="Polar residues" evidence="1">
    <location>
        <begin position="87"/>
        <end position="96"/>
    </location>
</feature>
<accession>A0A6I8VYA7</accession>
<feature type="region of interest" description="Disordered" evidence="1">
    <location>
        <begin position="119"/>
        <end position="139"/>
    </location>
</feature>
<gene>
    <name evidence="3" type="primary">LOC117184043</name>
</gene>
<evidence type="ECO:0000313" key="3">
    <source>
        <dbReference type="RefSeq" id="XP_033235968.1"/>
    </source>
</evidence>
<sequence>MRAMQKESVRSLWGSGYQSCFARASTSSTRLKHVNICRHAAYSNCNPYLLITFCVKRRAVVWVNFVLLRQQENTNNKNSSNEQQQQPISRCSTDPVPTNVTLRFWPAFRCPSVRPAGLRSGHLSSDDDNATPRHTGNAP</sequence>
<protein>
    <submittedName>
        <fullName evidence="3">Uncharacterized protein</fullName>
    </submittedName>
</protein>
<keyword evidence="2" id="KW-1185">Reference proteome</keyword>
<dbReference type="AlphaFoldDB" id="A0A6I8VYA7"/>
<dbReference type="InParanoid" id="A0A6I8VYA7"/>
<reference evidence="3" key="1">
    <citation type="submission" date="2025-08" db="UniProtKB">
        <authorList>
            <consortium name="RefSeq"/>
        </authorList>
    </citation>
    <scope>IDENTIFICATION</scope>
    <source>
        <strain evidence="3">MV-25-SWS-2005</strain>
        <tissue evidence="3">Whole body</tissue>
    </source>
</reference>
<feature type="compositionally biased region" description="Low complexity" evidence="1">
    <location>
        <begin position="73"/>
        <end position="86"/>
    </location>
</feature>
<evidence type="ECO:0000256" key="1">
    <source>
        <dbReference type="SAM" id="MobiDB-lite"/>
    </source>
</evidence>
<dbReference type="RefSeq" id="XP_033235968.1">
    <property type="nucleotide sequence ID" value="XM_033380077.1"/>
</dbReference>
<name>A0A6I8VYA7_DROPS</name>